<feature type="domain" description="F-box" evidence="1">
    <location>
        <begin position="12"/>
        <end position="57"/>
    </location>
</feature>
<dbReference type="SUPFAM" id="SSF52047">
    <property type="entry name" value="RNI-like"/>
    <property type="match status" value="1"/>
</dbReference>
<reference evidence="2" key="1">
    <citation type="journal article" date="2021" name="Nat. Commun.">
        <title>Genetic determinants of endophytism in the Arabidopsis root mycobiome.</title>
        <authorList>
            <person name="Mesny F."/>
            <person name="Miyauchi S."/>
            <person name="Thiergart T."/>
            <person name="Pickel B."/>
            <person name="Atanasova L."/>
            <person name="Karlsson M."/>
            <person name="Huettel B."/>
            <person name="Barry K.W."/>
            <person name="Haridas S."/>
            <person name="Chen C."/>
            <person name="Bauer D."/>
            <person name="Andreopoulos W."/>
            <person name="Pangilinan J."/>
            <person name="LaButti K."/>
            <person name="Riley R."/>
            <person name="Lipzen A."/>
            <person name="Clum A."/>
            <person name="Drula E."/>
            <person name="Henrissat B."/>
            <person name="Kohler A."/>
            <person name="Grigoriev I.V."/>
            <person name="Martin F.M."/>
            <person name="Hacquard S."/>
        </authorList>
    </citation>
    <scope>NUCLEOTIDE SEQUENCE</scope>
    <source>
        <strain evidence="2">MPI-SDFR-AT-0120</strain>
    </source>
</reference>
<evidence type="ECO:0000313" key="3">
    <source>
        <dbReference type="Proteomes" id="UP000813461"/>
    </source>
</evidence>
<dbReference type="AlphaFoldDB" id="A0A8K0RCU5"/>
<evidence type="ECO:0000259" key="1">
    <source>
        <dbReference type="PROSITE" id="PS50181"/>
    </source>
</evidence>
<accession>A0A8K0RCU5</accession>
<gene>
    <name evidence="2" type="ORF">FB567DRAFT_626072</name>
</gene>
<name>A0A8K0RCU5_9PLEO</name>
<dbReference type="InterPro" id="IPR036047">
    <property type="entry name" value="F-box-like_dom_sf"/>
</dbReference>
<dbReference type="PROSITE" id="PS50181">
    <property type="entry name" value="FBOX"/>
    <property type="match status" value="1"/>
</dbReference>
<dbReference type="Proteomes" id="UP000813461">
    <property type="component" value="Unassembled WGS sequence"/>
</dbReference>
<dbReference type="InterPro" id="IPR001810">
    <property type="entry name" value="F-box_dom"/>
</dbReference>
<dbReference type="SUPFAM" id="SSF81383">
    <property type="entry name" value="F-box domain"/>
    <property type="match status" value="1"/>
</dbReference>
<organism evidence="2 3">
    <name type="scientific">Paraphoma chrysanthemicola</name>
    <dbReference type="NCBI Taxonomy" id="798071"/>
    <lineage>
        <taxon>Eukaryota</taxon>
        <taxon>Fungi</taxon>
        <taxon>Dikarya</taxon>
        <taxon>Ascomycota</taxon>
        <taxon>Pezizomycotina</taxon>
        <taxon>Dothideomycetes</taxon>
        <taxon>Pleosporomycetidae</taxon>
        <taxon>Pleosporales</taxon>
        <taxon>Pleosporineae</taxon>
        <taxon>Phaeosphaeriaceae</taxon>
        <taxon>Paraphoma</taxon>
    </lineage>
</organism>
<evidence type="ECO:0000313" key="2">
    <source>
        <dbReference type="EMBL" id="KAH7091557.1"/>
    </source>
</evidence>
<comment type="caution">
    <text evidence="2">The sequence shown here is derived from an EMBL/GenBank/DDBJ whole genome shotgun (WGS) entry which is preliminary data.</text>
</comment>
<keyword evidence="3" id="KW-1185">Reference proteome</keyword>
<protein>
    <recommendedName>
        <fullName evidence="1">F-box domain-containing protein</fullName>
    </recommendedName>
</protein>
<dbReference type="Pfam" id="PF12937">
    <property type="entry name" value="F-box-like"/>
    <property type="match status" value="1"/>
</dbReference>
<dbReference type="OrthoDB" id="3750626at2759"/>
<sequence length="479" mass="55167">MTMTSESTALVTGLLMNLPDELLLQVAFFLPTADLSRLSLTTKHLGSIAQEALYRSIRIPYEPYFNWRLAMPESLSRMASLALTLVKRPDLAQKVRALEVHPHIKETRIDPYLLNPTGEATPLGFEQLNVLLKETEIVGYMLRQLSNLQELWLAVRDGSVANARLPRSHQGYAMKHLFGRHYTRTQLMDIPGLRNLKTLEIHSSSLEWPWCRLQHLTCLSVGPHCRLPSASEYPEELCQIKVFEILRRTTILDDPVAPEHAKLTPFLRRMPHLTTLVIWLINTIYDYDEEDLGPYLSLDQPGYFDSLIEHILPFGSVIRVLEIRHHGSDHPEFLDYVSPSTSLAQLVSLEVLEVDYEVLLASSDTTRPLSCNILPPNLEVLKIHHPCSNIVDLLHDILANTSHFQRLELIQLFTRNDHGNSYEFFWYKFGDVYERLEDAGIWVRIFYRNEDYCEDWDDGDYDPFIGEIVEFLEGLTTGE</sequence>
<dbReference type="EMBL" id="JAGMVJ010000004">
    <property type="protein sequence ID" value="KAH7091557.1"/>
    <property type="molecule type" value="Genomic_DNA"/>
</dbReference>
<proteinExistence type="predicted"/>